<feature type="compositionally biased region" description="Polar residues" evidence="1">
    <location>
        <begin position="48"/>
        <end position="60"/>
    </location>
</feature>
<feature type="region of interest" description="Disordered" evidence="1">
    <location>
        <begin position="1"/>
        <end position="165"/>
    </location>
</feature>
<evidence type="ECO:0000256" key="1">
    <source>
        <dbReference type="SAM" id="MobiDB-lite"/>
    </source>
</evidence>
<gene>
    <name evidence="2" type="ORF">TeGR_g14337</name>
</gene>
<dbReference type="Proteomes" id="UP001165060">
    <property type="component" value="Unassembled WGS sequence"/>
</dbReference>
<feature type="compositionally biased region" description="Pro residues" evidence="1">
    <location>
        <begin position="1"/>
        <end position="18"/>
    </location>
</feature>
<name>A0ABQ6N6L4_9STRA</name>
<keyword evidence="3" id="KW-1185">Reference proteome</keyword>
<evidence type="ECO:0000313" key="3">
    <source>
        <dbReference type="Proteomes" id="UP001165060"/>
    </source>
</evidence>
<protein>
    <submittedName>
        <fullName evidence="2">Uncharacterized protein</fullName>
    </submittedName>
</protein>
<feature type="compositionally biased region" description="Polar residues" evidence="1">
    <location>
        <begin position="115"/>
        <end position="126"/>
    </location>
</feature>
<proteinExistence type="predicted"/>
<comment type="caution">
    <text evidence="2">The sequence shown here is derived from an EMBL/GenBank/DDBJ whole genome shotgun (WGS) entry which is preliminary data.</text>
</comment>
<accession>A0ABQ6N6L4</accession>
<dbReference type="EMBL" id="BRYB01000976">
    <property type="protein sequence ID" value="GMI41087.1"/>
    <property type="molecule type" value="Genomic_DNA"/>
</dbReference>
<evidence type="ECO:0000313" key="2">
    <source>
        <dbReference type="EMBL" id="GMI41087.1"/>
    </source>
</evidence>
<reference evidence="2 3" key="1">
    <citation type="journal article" date="2023" name="Commun. Biol.">
        <title>Genome analysis of Parmales, the sister group of diatoms, reveals the evolutionary specialization of diatoms from phago-mixotrophs to photoautotrophs.</title>
        <authorList>
            <person name="Ban H."/>
            <person name="Sato S."/>
            <person name="Yoshikawa S."/>
            <person name="Yamada K."/>
            <person name="Nakamura Y."/>
            <person name="Ichinomiya M."/>
            <person name="Sato N."/>
            <person name="Blanc-Mathieu R."/>
            <person name="Endo H."/>
            <person name="Kuwata A."/>
            <person name="Ogata H."/>
        </authorList>
    </citation>
    <scope>NUCLEOTIDE SEQUENCE [LARGE SCALE GENOMIC DNA]</scope>
</reference>
<feature type="compositionally biased region" description="Pro residues" evidence="1">
    <location>
        <begin position="148"/>
        <end position="160"/>
    </location>
</feature>
<sequence length="280" mass="29286">MSPNPSPPSSVIPSPPVSPHNAAPSGAAAPLSRRSLLSNLQRSEMDRSFSTNPRLSTGMTPRNAAAKTRSPLFQSTGAISPTTAAASNVSTAQASGLFPPPSTSPRSLHRGVKPPSSTRNLRTSEAPQPRGSKPPSSRSPPARSSPARSPPTKPPPPSFQPLPTEDHSQALDLASSVLPLLSQILPPLPPSISAHSLSLPLQDESLQLQNYHRLISSLFSKLDLPPPPRDPGELATAVALQADEPGLDVGDVRRGFGYGAAQALGALYCRVKPGEHEGLR</sequence>
<feature type="compositionally biased region" description="Low complexity" evidence="1">
    <location>
        <begin position="127"/>
        <end position="147"/>
    </location>
</feature>
<feature type="compositionally biased region" description="Low complexity" evidence="1">
    <location>
        <begin position="19"/>
        <end position="40"/>
    </location>
</feature>
<feature type="compositionally biased region" description="Polar residues" evidence="1">
    <location>
        <begin position="71"/>
        <end position="94"/>
    </location>
</feature>
<organism evidence="2 3">
    <name type="scientific">Tetraparma gracilis</name>
    <dbReference type="NCBI Taxonomy" id="2962635"/>
    <lineage>
        <taxon>Eukaryota</taxon>
        <taxon>Sar</taxon>
        <taxon>Stramenopiles</taxon>
        <taxon>Ochrophyta</taxon>
        <taxon>Bolidophyceae</taxon>
        <taxon>Parmales</taxon>
        <taxon>Triparmaceae</taxon>
        <taxon>Tetraparma</taxon>
    </lineage>
</organism>